<dbReference type="AlphaFoldDB" id="A0A4U0Z054"/>
<evidence type="ECO:0000313" key="2">
    <source>
        <dbReference type="Proteomes" id="UP000306340"/>
    </source>
</evidence>
<dbReference type="EMBL" id="SWAU01000160">
    <property type="protein sequence ID" value="TKA95671.1"/>
    <property type="molecule type" value="Genomic_DNA"/>
</dbReference>
<name>A0A4U0Z054_9RHOB</name>
<accession>A0A4U0Z054</accession>
<sequence>AALSVAATSAFAGGMVEPIMEPAVVEAQTSSSAGGIVVPLLLLVVAAAASN</sequence>
<organism evidence="1 2">
    <name type="scientific">Cereibacter changlensis</name>
    <dbReference type="NCBI Taxonomy" id="402884"/>
    <lineage>
        <taxon>Bacteria</taxon>
        <taxon>Pseudomonadati</taxon>
        <taxon>Pseudomonadota</taxon>
        <taxon>Alphaproteobacteria</taxon>
        <taxon>Rhodobacterales</taxon>
        <taxon>Paracoccaceae</taxon>
        <taxon>Cereibacter</taxon>
    </lineage>
</organism>
<dbReference type="Proteomes" id="UP000306340">
    <property type="component" value="Unassembled WGS sequence"/>
</dbReference>
<comment type="caution">
    <text evidence="1">The sequence shown here is derived from an EMBL/GenBank/DDBJ whole genome shotgun (WGS) entry which is preliminary data.</text>
</comment>
<protein>
    <submittedName>
        <fullName evidence="1">Uncharacterized protein</fullName>
    </submittedName>
</protein>
<proteinExistence type="predicted"/>
<evidence type="ECO:0000313" key="1">
    <source>
        <dbReference type="EMBL" id="TKA95671.1"/>
    </source>
</evidence>
<gene>
    <name evidence="1" type="ORF">FAZ78_15610</name>
</gene>
<reference evidence="1 2" key="1">
    <citation type="submission" date="2019-04" db="EMBL/GenBank/DDBJ databases">
        <title>Crypto-aerobic microbial life in anoxic (sulfidic) marine sediments.</title>
        <authorList>
            <person name="Bhattacharya S."/>
            <person name="Roy C."/>
            <person name="Mondal N."/>
            <person name="Sarkar J."/>
            <person name="Mandal S."/>
            <person name="Rameez M.J."/>
            <person name="Ghosh W."/>
        </authorList>
    </citation>
    <scope>NUCLEOTIDE SEQUENCE [LARGE SCALE GENOMIC DNA]</scope>
    <source>
        <strain evidence="1 2">SBBC</strain>
    </source>
</reference>
<feature type="non-terminal residue" evidence="1">
    <location>
        <position position="1"/>
    </location>
</feature>